<dbReference type="AlphaFoldDB" id="A0A2A9DKN1"/>
<dbReference type="EMBL" id="PDJF01000001">
    <property type="protein sequence ID" value="PFG27307.1"/>
    <property type="molecule type" value="Genomic_DNA"/>
</dbReference>
<sequence length="279" mass="29794">MREPTPTHINHLADPTSSPVVGGVWKNSTMTTHFWQSLGWLPDFDDNAALLDTVDVLAFDRVEDPVAGIARWAIYPDPSGANMGYFITADGTPASTFSLRSPYAVTAMATPLGVGIVEAELLDNEGETITKILVGVDDPMYFSTAGIAELRIGALADEVRVFDTVDEWRATQKPAVLDDGQEVYIGPGFIASPWLFELAGNSSAIDDANPIAVLNGECSAVELRTNKLTGKSWYYVEIDCGFPLSVALPGNVSPAPHVGSVIDGSAFLTASTGAWYHSI</sequence>
<accession>A0A2A9DKN1</accession>
<evidence type="ECO:0000313" key="1">
    <source>
        <dbReference type="EMBL" id="PFG27307.1"/>
    </source>
</evidence>
<evidence type="ECO:0000313" key="2">
    <source>
        <dbReference type="Proteomes" id="UP000221653"/>
    </source>
</evidence>
<proteinExistence type="predicted"/>
<name>A0A2A9DKN1_9CORY</name>
<gene>
    <name evidence="1" type="ORF">ATK06_0362</name>
</gene>
<reference evidence="1 2" key="1">
    <citation type="submission" date="2017-10" db="EMBL/GenBank/DDBJ databases">
        <title>Sequencing the genomes of 1000 actinobacteria strains.</title>
        <authorList>
            <person name="Klenk H.-P."/>
        </authorList>
    </citation>
    <scope>NUCLEOTIDE SEQUENCE [LARGE SCALE GENOMIC DNA]</scope>
    <source>
        <strain evidence="1 2">DSM 20688</strain>
    </source>
</reference>
<keyword evidence="2" id="KW-1185">Reference proteome</keyword>
<protein>
    <submittedName>
        <fullName evidence="1">Uncharacterized protein</fullName>
    </submittedName>
</protein>
<dbReference type="Proteomes" id="UP000221653">
    <property type="component" value="Unassembled WGS sequence"/>
</dbReference>
<organism evidence="1 2">
    <name type="scientific">Corynebacterium renale</name>
    <dbReference type="NCBI Taxonomy" id="1724"/>
    <lineage>
        <taxon>Bacteria</taxon>
        <taxon>Bacillati</taxon>
        <taxon>Actinomycetota</taxon>
        <taxon>Actinomycetes</taxon>
        <taxon>Mycobacteriales</taxon>
        <taxon>Corynebacteriaceae</taxon>
        <taxon>Corynebacterium</taxon>
    </lineage>
</organism>
<comment type="caution">
    <text evidence="1">The sequence shown here is derived from an EMBL/GenBank/DDBJ whole genome shotgun (WGS) entry which is preliminary data.</text>
</comment>